<feature type="domain" description="ABC transporter" evidence="10">
    <location>
        <begin position="331"/>
        <end position="566"/>
    </location>
</feature>
<evidence type="ECO:0000256" key="7">
    <source>
        <dbReference type="ARBA" id="ARBA00022989"/>
    </source>
</evidence>
<evidence type="ECO:0000256" key="1">
    <source>
        <dbReference type="ARBA" id="ARBA00004651"/>
    </source>
</evidence>
<evidence type="ECO:0000256" key="8">
    <source>
        <dbReference type="ARBA" id="ARBA00023136"/>
    </source>
</evidence>
<dbReference type="GO" id="GO:0005524">
    <property type="term" value="F:ATP binding"/>
    <property type="evidence" value="ECO:0007669"/>
    <property type="project" value="UniProtKB-KW"/>
</dbReference>
<comment type="caution">
    <text evidence="12">The sequence shown here is derived from an EMBL/GenBank/DDBJ whole genome shotgun (WGS) entry which is preliminary data.</text>
</comment>
<keyword evidence="4 9" id="KW-0812">Transmembrane</keyword>
<dbReference type="PROSITE" id="PS00211">
    <property type="entry name" value="ABC_TRANSPORTER_1"/>
    <property type="match status" value="1"/>
</dbReference>
<dbReference type="PANTHER" id="PTHR43394">
    <property type="entry name" value="ATP-DEPENDENT PERMEASE MDL1, MITOCHONDRIAL"/>
    <property type="match status" value="1"/>
</dbReference>
<proteinExistence type="predicted"/>
<evidence type="ECO:0000256" key="4">
    <source>
        <dbReference type="ARBA" id="ARBA00022692"/>
    </source>
</evidence>
<dbReference type="PROSITE" id="PS50929">
    <property type="entry name" value="ABC_TM1F"/>
    <property type="match status" value="1"/>
</dbReference>
<dbReference type="InterPro" id="IPR017871">
    <property type="entry name" value="ABC_transporter-like_CS"/>
</dbReference>
<dbReference type="PANTHER" id="PTHR43394:SF1">
    <property type="entry name" value="ATP-BINDING CASSETTE SUB-FAMILY B MEMBER 10, MITOCHONDRIAL"/>
    <property type="match status" value="1"/>
</dbReference>
<dbReference type="Pfam" id="PF00664">
    <property type="entry name" value="ABC_membrane"/>
    <property type="match status" value="1"/>
</dbReference>
<dbReference type="InterPro" id="IPR011527">
    <property type="entry name" value="ABC1_TM_dom"/>
</dbReference>
<keyword evidence="3" id="KW-1003">Cell membrane</keyword>
<feature type="transmembrane region" description="Helical" evidence="9">
    <location>
        <begin position="126"/>
        <end position="150"/>
    </location>
</feature>
<dbReference type="OMA" id="LICICTY"/>
<evidence type="ECO:0000259" key="11">
    <source>
        <dbReference type="PROSITE" id="PS50929"/>
    </source>
</evidence>
<feature type="domain" description="ABC transmembrane type-1" evidence="11">
    <location>
        <begin position="17"/>
        <end position="295"/>
    </location>
</feature>
<comment type="subcellular location">
    <subcellularLocation>
        <location evidence="1">Cell membrane</location>
        <topology evidence="1">Multi-pass membrane protein</topology>
    </subcellularLocation>
</comment>
<dbReference type="FunFam" id="3.40.50.300:FF:000221">
    <property type="entry name" value="Multidrug ABC transporter ATP-binding protein"/>
    <property type="match status" value="1"/>
</dbReference>
<evidence type="ECO:0000259" key="10">
    <source>
        <dbReference type="PROSITE" id="PS50893"/>
    </source>
</evidence>
<feature type="transmembrane region" description="Helical" evidence="9">
    <location>
        <begin position="12"/>
        <end position="35"/>
    </location>
</feature>
<keyword evidence="2" id="KW-0813">Transport</keyword>
<dbReference type="GO" id="GO:0016887">
    <property type="term" value="F:ATP hydrolysis activity"/>
    <property type="evidence" value="ECO:0007669"/>
    <property type="project" value="InterPro"/>
</dbReference>
<dbReference type="AlphaFoldDB" id="A0A837ISU0"/>
<evidence type="ECO:0000256" key="2">
    <source>
        <dbReference type="ARBA" id="ARBA00022448"/>
    </source>
</evidence>
<feature type="transmembrane region" description="Helical" evidence="9">
    <location>
        <begin position="156"/>
        <end position="174"/>
    </location>
</feature>
<keyword evidence="6" id="KW-0067">ATP-binding</keyword>
<evidence type="ECO:0000256" key="6">
    <source>
        <dbReference type="ARBA" id="ARBA00022840"/>
    </source>
</evidence>
<evidence type="ECO:0000256" key="5">
    <source>
        <dbReference type="ARBA" id="ARBA00022741"/>
    </source>
</evidence>
<keyword evidence="8 9" id="KW-0472">Membrane</keyword>
<feature type="transmembrane region" description="Helical" evidence="9">
    <location>
        <begin position="55"/>
        <end position="76"/>
    </location>
</feature>
<dbReference type="InterPro" id="IPR039421">
    <property type="entry name" value="Type_1_exporter"/>
</dbReference>
<evidence type="ECO:0000313" key="13">
    <source>
        <dbReference type="Proteomes" id="UP000035618"/>
    </source>
</evidence>
<dbReference type="InterPro" id="IPR003593">
    <property type="entry name" value="AAA+_ATPase"/>
</dbReference>
<dbReference type="SUPFAM" id="SSF52540">
    <property type="entry name" value="P-loop containing nucleoside triphosphate hydrolases"/>
    <property type="match status" value="1"/>
</dbReference>
<evidence type="ECO:0000313" key="12">
    <source>
        <dbReference type="EMBL" id="KLA45721.1"/>
    </source>
</evidence>
<evidence type="ECO:0000256" key="9">
    <source>
        <dbReference type="SAM" id="Phobius"/>
    </source>
</evidence>
<gene>
    <name evidence="12" type="ORF">LRB_1276</name>
</gene>
<dbReference type="EMBL" id="JHAJ01000097">
    <property type="protein sequence ID" value="KLA45721.1"/>
    <property type="molecule type" value="Genomic_DNA"/>
</dbReference>
<evidence type="ECO:0000256" key="3">
    <source>
        <dbReference type="ARBA" id="ARBA00022475"/>
    </source>
</evidence>
<dbReference type="Gene3D" id="3.40.50.300">
    <property type="entry name" value="P-loop containing nucleotide triphosphate hydrolases"/>
    <property type="match status" value="1"/>
</dbReference>
<organism evidence="12 13">
    <name type="scientific">Ligilactobacillus ruminis</name>
    <dbReference type="NCBI Taxonomy" id="1623"/>
    <lineage>
        <taxon>Bacteria</taxon>
        <taxon>Bacillati</taxon>
        <taxon>Bacillota</taxon>
        <taxon>Bacilli</taxon>
        <taxon>Lactobacillales</taxon>
        <taxon>Lactobacillaceae</taxon>
        <taxon>Ligilactobacillus</taxon>
    </lineage>
</organism>
<dbReference type="PROSITE" id="PS50893">
    <property type="entry name" value="ABC_TRANSPORTER_2"/>
    <property type="match status" value="1"/>
</dbReference>
<dbReference type="GO" id="GO:0005886">
    <property type="term" value="C:plasma membrane"/>
    <property type="evidence" value="ECO:0007669"/>
    <property type="project" value="UniProtKB-SubCell"/>
</dbReference>
<dbReference type="CDD" id="cd18548">
    <property type="entry name" value="ABC_6TM_Tm287_like"/>
    <property type="match status" value="1"/>
</dbReference>
<dbReference type="Pfam" id="PF00005">
    <property type="entry name" value="ABC_tran"/>
    <property type="match status" value="1"/>
</dbReference>
<name>A0A837ISU0_9LACO</name>
<dbReference type="Proteomes" id="UP000035618">
    <property type="component" value="Unassembled WGS sequence"/>
</dbReference>
<dbReference type="SMART" id="SM00382">
    <property type="entry name" value="AAA"/>
    <property type="match status" value="1"/>
</dbReference>
<reference evidence="12 13" key="1">
    <citation type="journal article" date="2015" name="BMC Microbiol.">
        <title>Lactobacillus ruminis strains cluster according to their mammalian gut source.</title>
        <authorList>
            <person name="O' Donnell M.M."/>
            <person name="Harris H.M."/>
            <person name="Lynch D.B."/>
            <person name="Ross R.P."/>
            <person name="O'Toole P.W."/>
        </authorList>
    </citation>
    <scope>NUCLEOTIDE SEQUENCE [LARGE SCALE GENOMIC DNA]</scope>
    <source>
        <strain evidence="12 13">ATCC 27780</strain>
    </source>
</reference>
<dbReference type="Gene3D" id="1.20.1560.10">
    <property type="entry name" value="ABC transporter type 1, transmembrane domain"/>
    <property type="match status" value="1"/>
</dbReference>
<dbReference type="InterPro" id="IPR036640">
    <property type="entry name" value="ABC1_TM_sf"/>
</dbReference>
<feature type="transmembrane region" description="Helical" evidence="9">
    <location>
        <begin position="232"/>
        <end position="258"/>
    </location>
</feature>
<protein>
    <submittedName>
        <fullName evidence="12">ABC transporter membrane protein</fullName>
    </submittedName>
</protein>
<dbReference type="GO" id="GO:0015421">
    <property type="term" value="F:ABC-type oligopeptide transporter activity"/>
    <property type="evidence" value="ECO:0007669"/>
    <property type="project" value="TreeGrafter"/>
</dbReference>
<accession>A0A837ISU0</accession>
<keyword evidence="5" id="KW-0547">Nucleotide-binding</keyword>
<keyword evidence="7 9" id="KW-1133">Transmembrane helix</keyword>
<dbReference type="SUPFAM" id="SSF90123">
    <property type="entry name" value="ABC transporter transmembrane region"/>
    <property type="match status" value="1"/>
</dbReference>
<dbReference type="InterPro" id="IPR003439">
    <property type="entry name" value="ABC_transporter-like_ATP-bd"/>
</dbReference>
<dbReference type="InterPro" id="IPR027417">
    <property type="entry name" value="P-loop_NTPase"/>
</dbReference>
<sequence length="574" mass="64270">MMRNLMSHVRNYRIPVWGSVISLIIAAFCSLLQPWLLQDTLNCLMKNDAAGIKEYGIFLLLLAAIGVVCGILNIWFAAKTAQGVTSDVREQLYRKIQSFSFSNIEKFSVGTLIVRLINDMNQVTNIIMTTLMQVLRMPIILIGSFVMGIVTLPRYWWVQILLLLIVSLVLFFVFPSLDKLFSKYQVWFDECNTVARESMQGVRVVKSFNQQDQETEKFTASSNELNRLNIKIGYVFSILMPAFTLVVCIGTALIVYLVGKNIELYPKDISAISSYVGYLNQMLSSLAFGGMMLAQYSRGLVSLKRIDEVIETEPDLKFNHEESNVDLKGSVEFDDVSFKYPGSSKEALSHVSFKVNSGETVGIVGRTGSGKSTLVSLLVRLYDPTSGTIRLGGCDLRDVNERKLRKMAALVQQKTLLFSGTIADNLRQGDENATEEDMERAIEISQAKEFIDKYPDRFEHVVEERSANFSGGQQQRLSIARGIIGKPKVLILDDSTSALDAESERKVQAGLEQKLGDATVFIIAEKIFSVMHADKILVMDDGKIKAMGTHEELLLTSPLYQEIYETQRAREGGI</sequence>